<dbReference type="EMBL" id="BK061773">
    <property type="protein sequence ID" value="DAZ90731.1"/>
    <property type="molecule type" value="Viral_cRNA"/>
</dbReference>
<sequence>MSQSTELPGRVAKTIFSSPDVMHEMRWLIAESKCLIIKRACEITISDLYHYIPTLNAVNAGVGISHASCVRCSDGTIWPGYYLSRDDVLDLLSILNAEDHEIDEAYYLMNEEFCICTECILCAIVHKSPKKLLMSVLNQTYDIISEGLWPYDPVSIREIAY</sequence>
<protein>
    <submittedName>
        <fullName evidence="1">Protein 4</fullName>
    </submittedName>
</protein>
<name>A0A9N6YJF0_9RHAB</name>
<evidence type="ECO:0000313" key="1">
    <source>
        <dbReference type="EMBL" id="DAZ90731.1"/>
    </source>
</evidence>
<accession>A0A9N6YJF0</accession>
<organism evidence="1">
    <name type="scientific">Holcus virus 1</name>
    <dbReference type="NCBI Taxonomy" id="2984270"/>
    <lineage>
        <taxon>Viruses</taxon>
        <taxon>Riboviria</taxon>
        <taxon>Orthornavirae</taxon>
        <taxon>Negarnaviricota</taxon>
        <taxon>Haploviricotina</taxon>
        <taxon>Monjiviricetes</taxon>
        <taxon>Mononegavirales</taxon>
        <taxon>Rhabdoviridae</taxon>
        <taxon>Betarhabdovirinae</taxon>
        <taxon>Varicosavirus</taxon>
        <taxon>Varicosavirus holci</taxon>
    </lineage>
</organism>
<reference evidence="1" key="1">
    <citation type="journal article" date="2022" name="bioRxiv">
        <title>Unlocking the hidden genetic diversity of varicosaviruses, the neglected plant rhabdoviruses.</title>
        <authorList>
            <person name="Bejerman N."/>
            <person name="Dietzgen R.G."/>
            <person name="Debat H."/>
        </authorList>
    </citation>
    <scope>NUCLEOTIDE SEQUENCE</scope>
</reference>
<proteinExistence type="predicted"/>